<comment type="caution">
    <text evidence="2">The sequence shown here is derived from an EMBL/GenBank/DDBJ whole genome shotgun (WGS) entry which is preliminary data.</text>
</comment>
<evidence type="ECO:0000313" key="3">
    <source>
        <dbReference type="Proteomes" id="UP001428817"/>
    </source>
</evidence>
<dbReference type="PANTHER" id="PTHR33169:SF27">
    <property type="entry name" value="TRANSCRIPTIONAL REGULATOR PADR FAMILY PROTEIN"/>
    <property type="match status" value="1"/>
</dbReference>
<dbReference type="Pfam" id="PF03551">
    <property type="entry name" value="PadR"/>
    <property type="match status" value="1"/>
</dbReference>
<proteinExistence type="predicted"/>
<dbReference type="PANTHER" id="PTHR33169">
    <property type="entry name" value="PADR-FAMILY TRANSCRIPTIONAL REGULATOR"/>
    <property type="match status" value="1"/>
</dbReference>
<keyword evidence="3" id="KW-1185">Reference proteome</keyword>
<organism evidence="2 3">
    <name type="scientific">Pseudonocardia eucalypti</name>
    <dbReference type="NCBI Taxonomy" id="648755"/>
    <lineage>
        <taxon>Bacteria</taxon>
        <taxon>Bacillati</taxon>
        <taxon>Actinomycetota</taxon>
        <taxon>Actinomycetes</taxon>
        <taxon>Pseudonocardiales</taxon>
        <taxon>Pseudonocardiaceae</taxon>
        <taxon>Pseudonocardia</taxon>
    </lineage>
</organism>
<sequence length="185" mass="20748">MLLEAPAHAYRIQQLIKERHKDEVVNVAQRNSVYQAIDRLRRAELITVRDTEREGARPERTVYEITEAGEEAVLAWLRDRLATPAREFPAFPAALAFLPLLSQADVIDRLAERERELAGAVHGKGAQLAGPGLPPRLFLVEGEYQLRMLAAELDWVRELLADLRSGALSWDAEALRAFMAKEAGV</sequence>
<dbReference type="InterPro" id="IPR036388">
    <property type="entry name" value="WH-like_DNA-bd_sf"/>
</dbReference>
<dbReference type="Gene3D" id="1.10.10.10">
    <property type="entry name" value="Winged helix-like DNA-binding domain superfamily/Winged helix DNA-binding domain"/>
    <property type="match status" value="1"/>
</dbReference>
<accession>A0ABP9QSF3</accession>
<gene>
    <name evidence="2" type="ORF">GCM10023321_58380</name>
</gene>
<evidence type="ECO:0000259" key="1">
    <source>
        <dbReference type="Pfam" id="PF03551"/>
    </source>
</evidence>
<reference evidence="3" key="1">
    <citation type="journal article" date="2019" name="Int. J. Syst. Evol. Microbiol.">
        <title>The Global Catalogue of Microorganisms (GCM) 10K type strain sequencing project: providing services to taxonomists for standard genome sequencing and annotation.</title>
        <authorList>
            <consortium name="The Broad Institute Genomics Platform"/>
            <consortium name="The Broad Institute Genome Sequencing Center for Infectious Disease"/>
            <person name="Wu L."/>
            <person name="Ma J."/>
        </authorList>
    </citation>
    <scope>NUCLEOTIDE SEQUENCE [LARGE SCALE GENOMIC DNA]</scope>
    <source>
        <strain evidence="3">JCM 18303</strain>
    </source>
</reference>
<dbReference type="SUPFAM" id="SSF46785">
    <property type="entry name" value="Winged helix' DNA-binding domain"/>
    <property type="match status" value="1"/>
</dbReference>
<dbReference type="InterPro" id="IPR036390">
    <property type="entry name" value="WH_DNA-bd_sf"/>
</dbReference>
<dbReference type="EMBL" id="BAABJP010000036">
    <property type="protein sequence ID" value="GAA5166755.1"/>
    <property type="molecule type" value="Genomic_DNA"/>
</dbReference>
<dbReference type="InterPro" id="IPR005149">
    <property type="entry name" value="Tscrpt_reg_PadR_N"/>
</dbReference>
<name>A0ABP9QSF3_9PSEU</name>
<feature type="domain" description="Transcription regulator PadR N-terminal" evidence="1">
    <location>
        <begin position="3"/>
        <end position="72"/>
    </location>
</feature>
<protein>
    <submittedName>
        <fullName evidence="2">PadR family transcriptional regulator</fullName>
    </submittedName>
</protein>
<dbReference type="Proteomes" id="UP001428817">
    <property type="component" value="Unassembled WGS sequence"/>
</dbReference>
<evidence type="ECO:0000313" key="2">
    <source>
        <dbReference type="EMBL" id="GAA5166755.1"/>
    </source>
</evidence>
<dbReference type="InterPro" id="IPR052509">
    <property type="entry name" value="Metal_resp_DNA-bind_regulator"/>
</dbReference>